<evidence type="ECO:0000313" key="1">
    <source>
        <dbReference type="EMBL" id="TXC62138.1"/>
    </source>
</evidence>
<organism evidence="1 2">
    <name type="scientific">Piscinibacter aquaticus</name>
    <dbReference type="NCBI Taxonomy" id="392597"/>
    <lineage>
        <taxon>Bacteria</taxon>
        <taxon>Pseudomonadati</taxon>
        <taxon>Pseudomonadota</taxon>
        <taxon>Betaproteobacteria</taxon>
        <taxon>Burkholderiales</taxon>
        <taxon>Sphaerotilaceae</taxon>
        <taxon>Piscinibacter</taxon>
    </lineage>
</organism>
<accession>A0A5C6TR27</accession>
<sequence>MSSSDPRSYDAPERLVVLDTAHLAGLISDAISNSRERRRSAQRFIADLLERRWLPLLSWHHLEELLQHRDEALVDARVRYLRELPRAAWVRPFDDRAGPGSILEVFRAEVAAAVALPGARPAQVRDLARQHVIVIGAGAEAIPEHFRDWRLLRPALAGQQANARSVAAISRWRAHDIEVRRPAASAAAYCSGV</sequence>
<dbReference type="Proteomes" id="UP000321832">
    <property type="component" value="Unassembled WGS sequence"/>
</dbReference>
<protein>
    <submittedName>
        <fullName evidence="1">Uncharacterized protein</fullName>
    </submittedName>
</protein>
<comment type="caution">
    <text evidence="1">The sequence shown here is derived from an EMBL/GenBank/DDBJ whole genome shotgun (WGS) entry which is preliminary data.</text>
</comment>
<dbReference type="AlphaFoldDB" id="A0A5C6TR27"/>
<name>A0A5C6TR27_9BURK</name>
<dbReference type="EMBL" id="VOPW01000002">
    <property type="protein sequence ID" value="TXC62138.1"/>
    <property type="molecule type" value="Genomic_DNA"/>
</dbReference>
<proteinExistence type="predicted"/>
<keyword evidence="2" id="KW-1185">Reference proteome</keyword>
<evidence type="ECO:0000313" key="2">
    <source>
        <dbReference type="Proteomes" id="UP000321832"/>
    </source>
</evidence>
<reference evidence="1 2" key="1">
    <citation type="submission" date="2019-08" db="EMBL/GenBank/DDBJ databases">
        <authorList>
            <person name="Khan S.A."/>
            <person name="Jeon C.O."/>
            <person name="Jeong S.E."/>
        </authorList>
    </citation>
    <scope>NUCLEOTIDE SEQUENCE [LARGE SCALE GENOMIC DNA]</scope>
    <source>
        <strain evidence="2">IMCC1728</strain>
    </source>
</reference>
<gene>
    <name evidence="1" type="ORF">FSC37_22535</name>
</gene>